<keyword evidence="2" id="KW-0862">Zinc</keyword>
<dbReference type="Proteomes" id="UP000006069">
    <property type="component" value="Unassembled WGS sequence"/>
</dbReference>
<name>K0YX51_9ACTN</name>
<dbReference type="eggNOG" id="COG0553">
    <property type="taxonomic scope" value="Bacteria"/>
</dbReference>
<feature type="domain" description="Helicase ATP-binding" evidence="4">
    <location>
        <begin position="638"/>
        <end position="799"/>
    </location>
</feature>
<keyword evidence="2" id="KW-0479">Metal-binding</keyword>
<dbReference type="FunCoup" id="K0YX51">
    <property type="interactions" value="4"/>
</dbReference>
<dbReference type="Pfam" id="PF00271">
    <property type="entry name" value="Helicase_C"/>
    <property type="match status" value="1"/>
</dbReference>
<dbReference type="SMART" id="SM00487">
    <property type="entry name" value="DEXDc"/>
    <property type="match status" value="1"/>
</dbReference>
<dbReference type="EMBL" id="ADMD01000006">
    <property type="protein sequence ID" value="EJZ84084.1"/>
    <property type="molecule type" value="Genomic_DNA"/>
</dbReference>
<dbReference type="InterPro" id="IPR000330">
    <property type="entry name" value="SNF2_N"/>
</dbReference>
<dbReference type="InterPro" id="IPR027417">
    <property type="entry name" value="P-loop_NTPase"/>
</dbReference>
<dbReference type="OrthoDB" id="9760715at2"/>
<dbReference type="InterPro" id="IPR007527">
    <property type="entry name" value="Znf_SWIM"/>
</dbReference>
<evidence type="ECO:0000313" key="7">
    <source>
        <dbReference type="Proteomes" id="UP000006069"/>
    </source>
</evidence>
<dbReference type="InterPro" id="IPR049730">
    <property type="entry name" value="SNF2/RAD54-like_C"/>
</dbReference>
<evidence type="ECO:0000259" key="4">
    <source>
        <dbReference type="PROSITE" id="PS51192"/>
    </source>
</evidence>
<dbReference type="Pfam" id="PF04434">
    <property type="entry name" value="SWIM"/>
    <property type="match status" value="1"/>
</dbReference>
<feature type="domain" description="Helicase C-terminal" evidence="5">
    <location>
        <begin position="928"/>
        <end position="1070"/>
    </location>
</feature>
<dbReference type="GO" id="GO:0008270">
    <property type="term" value="F:zinc ion binding"/>
    <property type="evidence" value="ECO:0007669"/>
    <property type="project" value="UniProtKB-KW"/>
</dbReference>
<evidence type="ECO:0000256" key="2">
    <source>
        <dbReference type="PROSITE-ProRule" id="PRU00325"/>
    </source>
</evidence>
<feature type="domain" description="SWIM-type" evidence="3">
    <location>
        <begin position="57"/>
        <end position="98"/>
    </location>
</feature>
<dbReference type="Gene3D" id="3.40.50.300">
    <property type="entry name" value="P-loop containing nucleotide triphosphate hydrolases"/>
    <property type="match status" value="1"/>
</dbReference>
<comment type="caution">
    <text evidence="6">The sequence shown here is derived from an EMBL/GenBank/DDBJ whole genome shotgun (WGS) entry which is preliminary data.</text>
</comment>
<dbReference type="InterPro" id="IPR038718">
    <property type="entry name" value="SNF2-like_sf"/>
</dbReference>
<dbReference type="PROSITE" id="PS51192">
    <property type="entry name" value="HELICASE_ATP_BIND_1"/>
    <property type="match status" value="1"/>
</dbReference>
<keyword evidence="2" id="KW-0863">Zinc-finger</keyword>
<dbReference type="AlphaFoldDB" id="K0YX51"/>
<gene>
    <name evidence="6" type="ORF">HMPREF9451_00793</name>
</gene>
<dbReference type="Pfam" id="PF08455">
    <property type="entry name" value="SNF2_assoc"/>
    <property type="match status" value="1"/>
</dbReference>
<evidence type="ECO:0008006" key="8">
    <source>
        <dbReference type="Google" id="ProtNLM"/>
    </source>
</evidence>
<dbReference type="InterPro" id="IPR001650">
    <property type="entry name" value="Helicase_C-like"/>
</dbReference>
<dbReference type="Pfam" id="PF00176">
    <property type="entry name" value="SNF2-rel_dom"/>
    <property type="match status" value="1"/>
</dbReference>
<dbReference type="SUPFAM" id="SSF52540">
    <property type="entry name" value="P-loop containing nucleoside triphosphate hydrolases"/>
    <property type="match status" value="2"/>
</dbReference>
<keyword evidence="7" id="KW-1185">Reference proteome</keyword>
<reference evidence="6 7" key="1">
    <citation type="submission" date="2012-08" db="EMBL/GenBank/DDBJ databases">
        <title>The Genome Sequence of Slackia piriformis YIT 12062.</title>
        <authorList>
            <consortium name="The Broad Institute Genome Sequencing Platform"/>
            <person name="Earl A."/>
            <person name="Ward D."/>
            <person name="Feldgarden M."/>
            <person name="Gevers D."/>
            <person name="Morotomi M."/>
            <person name="Walker B."/>
            <person name="Young S.K."/>
            <person name="Zeng Q."/>
            <person name="Gargeya S."/>
            <person name="Fitzgerald M."/>
            <person name="Haas B."/>
            <person name="Abouelleil A."/>
            <person name="Alvarado L."/>
            <person name="Arachchi H.M."/>
            <person name="Berlin A.M."/>
            <person name="Chapman S.B."/>
            <person name="Goldberg J."/>
            <person name="Griggs A."/>
            <person name="Gujja S."/>
            <person name="Hansen M."/>
            <person name="Howarth C."/>
            <person name="Imamovic A."/>
            <person name="Larimer J."/>
            <person name="McCowen C."/>
            <person name="Montmayeur A."/>
            <person name="Murphy C."/>
            <person name="Neiman D."/>
            <person name="Pearson M."/>
            <person name="Priest M."/>
            <person name="Roberts A."/>
            <person name="Saif S."/>
            <person name="Shea T."/>
            <person name="Sisk P."/>
            <person name="Sykes S."/>
            <person name="Wortman J."/>
            <person name="Nusbaum C."/>
            <person name="Birren B."/>
        </authorList>
    </citation>
    <scope>NUCLEOTIDE SEQUENCE [LARGE SCALE GENOMIC DNA]</scope>
    <source>
        <strain evidence="6 7">YIT 12062</strain>
    </source>
</reference>
<dbReference type="PROSITE" id="PS50966">
    <property type="entry name" value="ZF_SWIM"/>
    <property type="match status" value="1"/>
</dbReference>
<evidence type="ECO:0000259" key="3">
    <source>
        <dbReference type="PROSITE" id="PS50966"/>
    </source>
</evidence>
<dbReference type="Gene3D" id="3.40.50.10810">
    <property type="entry name" value="Tandem AAA-ATPase domain"/>
    <property type="match status" value="1"/>
</dbReference>
<dbReference type="PANTHER" id="PTHR10799">
    <property type="entry name" value="SNF2/RAD54 HELICASE FAMILY"/>
    <property type="match status" value="1"/>
</dbReference>
<dbReference type="GO" id="GO:0016787">
    <property type="term" value="F:hydrolase activity"/>
    <property type="evidence" value="ECO:0007669"/>
    <property type="project" value="UniProtKB-KW"/>
</dbReference>
<evidence type="ECO:0000256" key="1">
    <source>
        <dbReference type="ARBA" id="ARBA00022801"/>
    </source>
</evidence>
<dbReference type="InterPro" id="IPR014001">
    <property type="entry name" value="Helicase_ATP-bd"/>
</dbReference>
<dbReference type="HOGENOM" id="CLU_000315_21_1_11"/>
<sequence>MVSEQKLEEQCPPKTFQRARLIAASGQSILTKKCRFDQAGTHLSAFVASSRGWNDSYRTSITLDETRGLIKDYACTCPAAMQYDAPCKHCMALAISYSMKPERFSGYRSHRKPETTPCLAEFIKQSDIARSASFCNEIDIEPTLVYGYRAWSAHFKVIGPNGSYVMKNIADFAERMEQGVYHSYGKNLAFVHTMDAFTPRGKALCSLIARAVASRKRSSYAHAWGARPQEMPARTIHLTDYETVDLLDALKERPFVVEGADVSIRSKTLAHTVNEDPELTVRFVKEPQGGFSVQRDDDLVFITSGNRMYVWHDDVFYNCSDDFARSAAFLKTVYETESDLLYICEDDLPLFCAAALPAIEEHLDVSAPEELDSYRPIPGSVELYFDKTPKRIVCDARVSYGPFTRILREGAWIWEKPAAPLPLPDDALEAQTSSLLERYLHHAPSGSGATRGLERFSAYIEMNDSDRVGRLLFEGLKEFKQRAAVFTTPSFDLLISDKKPTVSMGVSLSGNLINLDVSATDLPKEELASLLASYRLKKKYHRLRNNVFLDIAELDLAQLDRIATDLDISADQLASGSVELPAYRAFYLDDELHDARKDGAFERYIEQFHPTDPSAYRVPESLHATLRPYQREGFAWMNALADMGFAGILADEMGLGKSIQFISFVLSRIDEIKSTAPVLIVCPASLVFNWADEFARFAPSVSVEPIVGTKRERAAARRKKGIDVIITSYDLMRIDIEDYLDTTFFCHVLDEAQYIKNHGTLTARAVKRVHAKHRFALTGTPMENRLSEIWSIFDFLMPGFLGSYMRFRERFELDIIGGDENAAERLQKIVGTFMLRRVKSEVLPELPDKLESAVLIQMTDKQRRLYDAHEQHLRESLTAQRSRRKHGDESKPAATVEVLAELTRLRQICCDPRLLLEDYKEPGAKIAAIADLIESARNENQKTLVFSQFTSFLELIAEKLDSLDVPYFTITGATPKKQRIAMVSQFNQDDTPVFLVSLKAGGTGLNLTGASVVIHADPWWNAATQNQATDRAHRIGQKRVVSVHKVIARGTIEERILKLQEAKNELADKVVGSEGVTLAGLSRDDLIGLLCG</sequence>
<dbReference type="RefSeq" id="WP_009139016.1">
    <property type="nucleotide sequence ID" value="NZ_JH815198.1"/>
</dbReference>
<keyword evidence="1" id="KW-0378">Hydrolase</keyword>
<dbReference type="PATRIC" id="fig|742818.3.peg.843"/>
<evidence type="ECO:0000259" key="5">
    <source>
        <dbReference type="PROSITE" id="PS51194"/>
    </source>
</evidence>
<dbReference type="PROSITE" id="PS51194">
    <property type="entry name" value="HELICASE_CTER"/>
    <property type="match status" value="1"/>
</dbReference>
<evidence type="ECO:0000313" key="6">
    <source>
        <dbReference type="EMBL" id="EJZ84084.1"/>
    </source>
</evidence>
<dbReference type="CDD" id="cd18793">
    <property type="entry name" value="SF2_C_SNF"/>
    <property type="match status" value="1"/>
</dbReference>
<accession>K0YX51</accession>
<dbReference type="CDD" id="cd18012">
    <property type="entry name" value="DEXQc_arch_SWI2_SNF2"/>
    <property type="match status" value="1"/>
</dbReference>
<protein>
    <recommendedName>
        <fullName evidence="8">Serine/threonine protein kinase</fullName>
    </recommendedName>
</protein>
<dbReference type="InterPro" id="IPR013663">
    <property type="entry name" value="Helicase_SWF/SNF/SWI_bac"/>
</dbReference>
<dbReference type="SMART" id="SM00490">
    <property type="entry name" value="HELICc"/>
    <property type="match status" value="1"/>
</dbReference>
<organism evidence="6 7">
    <name type="scientific">Slackia piriformis YIT 12062</name>
    <dbReference type="NCBI Taxonomy" id="742818"/>
    <lineage>
        <taxon>Bacteria</taxon>
        <taxon>Bacillati</taxon>
        <taxon>Actinomycetota</taxon>
        <taxon>Coriobacteriia</taxon>
        <taxon>Eggerthellales</taxon>
        <taxon>Eggerthellaceae</taxon>
        <taxon>Slackia</taxon>
    </lineage>
</organism>
<proteinExistence type="predicted"/>
<dbReference type="InParanoid" id="K0YX51"/>
<dbReference type="GO" id="GO:0005524">
    <property type="term" value="F:ATP binding"/>
    <property type="evidence" value="ECO:0007669"/>
    <property type="project" value="InterPro"/>
</dbReference>